<protein>
    <submittedName>
        <fullName evidence="4">Uncharacterized protein LOC34624181</fullName>
    </submittedName>
</protein>
<proteinExistence type="predicted"/>
<dbReference type="Gene3D" id="2.60.120.650">
    <property type="entry name" value="Cupin"/>
    <property type="match status" value="1"/>
</dbReference>
<organism evidence="3 4">
    <name type="scientific">Cyclospora cayetanensis</name>
    <dbReference type="NCBI Taxonomy" id="88456"/>
    <lineage>
        <taxon>Eukaryota</taxon>
        <taxon>Sar</taxon>
        <taxon>Alveolata</taxon>
        <taxon>Apicomplexa</taxon>
        <taxon>Conoidasida</taxon>
        <taxon>Coccidia</taxon>
        <taxon>Eucoccidiorida</taxon>
        <taxon>Eimeriorina</taxon>
        <taxon>Eimeriidae</taxon>
        <taxon>Cyclospora</taxon>
    </lineage>
</organism>
<gene>
    <name evidence="4" type="primary">LOC34624181</name>
</gene>
<keyword evidence="3" id="KW-1185">Reference proteome</keyword>
<feature type="region of interest" description="Disordered" evidence="1">
    <location>
        <begin position="328"/>
        <end position="350"/>
    </location>
</feature>
<feature type="region of interest" description="Disordered" evidence="1">
    <location>
        <begin position="205"/>
        <end position="228"/>
    </location>
</feature>
<feature type="transmembrane region" description="Helical" evidence="2">
    <location>
        <begin position="61"/>
        <end position="80"/>
    </location>
</feature>
<evidence type="ECO:0000313" key="3">
    <source>
        <dbReference type="Proteomes" id="UP000515125"/>
    </source>
</evidence>
<dbReference type="SUPFAM" id="SSF51197">
    <property type="entry name" value="Clavaminate synthase-like"/>
    <property type="match status" value="1"/>
</dbReference>
<reference evidence="4" key="1">
    <citation type="submission" date="2025-08" db="UniProtKB">
        <authorList>
            <consortium name="RefSeq"/>
        </authorList>
    </citation>
    <scope>IDENTIFICATION</scope>
</reference>
<dbReference type="AlphaFoldDB" id="A0A6P6S2E3"/>
<keyword evidence="2" id="KW-0812">Transmembrane</keyword>
<feature type="region of interest" description="Disordered" evidence="1">
    <location>
        <begin position="285"/>
        <end position="308"/>
    </location>
</feature>
<dbReference type="Proteomes" id="UP000515125">
    <property type="component" value="Unplaced"/>
</dbReference>
<keyword evidence="2" id="KW-1133">Transmembrane helix</keyword>
<sequence length="529" mass="57144">MMFKKAYTDPYEAFGAVVKGRRSHLGGRGTGGPPENEPLRRRRNNCRGDADPRRRDFSGQVYSAAAVFAAVFAATPFAFVEALHCSPSASLAEPKAQRSFGMRPEILFSKEGPVWWSPEQPRISSASRLCGKELSSAEERAALEALHEASKNLHELSWTRLHTGHWEAVPLWCREAFAVACILLSFCYVSSAAVAVAAAEKHAAAGSAPQATVPPAAPAADRTATASEAVHADLSQTAEEGLRLGFRYVDLGLIMGGPKIRLYGPLTAAAAAFDDLRDQLLKLQQQRQRNASPNTRGSGGSSSSRDAAVPGRLAASCEAVVASCQEGGGEIPRGSEDAESLKTALGEASAHEHSDLPQVLIRRRRGSVEERTAIDFEEFLVSYLHKQKPLILRGKCGAARTWPCVKLWSDWSRLRRRLGHRLVPVEIGSSYAEEGWTQRLMAFEDFYNEFIGTPGGSPPLMGSCAQHQGRLTLCAAAMCATEGPPSSAGGPVGYLAQHALLEHLPFLAKEAPLPDLIEACTFTRLREFS</sequence>
<dbReference type="GeneID" id="34624181"/>
<accession>A0A6P6S2E3</accession>
<feature type="region of interest" description="Disordered" evidence="1">
    <location>
        <begin position="22"/>
        <end position="53"/>
    </location>
</feature>
<dbReference type="RefSeq" id="XP_026193837.1">
    <property type="nucleotide sequence ID" value="XM_026338052.1"/>
</dbReference>
<evidence type="ECO:0000256" key="1">
    <source>
        <dbReference type="SAM" id="MobiDB-lite"/>
    </source>
</evidence>
<keyword evidence="2" id="KW-0472">Membrane</keyword>
<dbReference type="OrthoDB" id="348111at2759"/>
<evidence type="ECO:0000313" key="4">
    <source>
        <dbReference type="RefSeq" id="XP_026193837.1"/>
    </source>
</evidence>
<name>A0A6P6S2E3_9EIME</name>
<evidence type="ECO:0000256" key="2">
    <source>
        <dbReference type="SAM" id="Phobius"/>
    </source>
</evidence>